<dbReference type="EMBL" id="VYSB01000019">
    <property type="protein sequence ID" value="MYZ53379.1"/>
    <property type="molecule type" value="Genomic_DNA"/>
</dbReference>
<dbReference type="InterPro" id="IPR050194">
    <property type="entry name" value="Glycosyltransferase_grp1"/>
</dbReference>
<evidence type="ECO:0000313" key="3">
    <source>
        <dbReference type="Proteomes" id="UP000481947"/>
    </source>
</evidence>
<dbReference type="PANTHER" id="PTHR45947:SF3">
    <property type="entry name" value="SULFOQUINOVOSYL TRANSFERASE SQD2"/>
    <property type="match status" value="1"/>
</dbReference>
<accession>A0A7C9NDC3</accession>
<dbReference type="Gene3D" id="3.40.50.2000">
    <property type="entry name" value="Glycogen Phosphorylase B"/>
    <property type="match status" value="2"/>
</dbReference>
<dbReference type="PANTHER" id="PTHR45947">
    <property type="entry name" value="SULFOQUINOVOSYL TRANSFERASE SQD2"/>
    <property type="match status" value="1"/>
</dbReference>
<name>A0A7C9NDC3_9BURK</name>
<feature type="domain" description="Glycosyl transferase family 1" evidence="1">
    <location>
        <begin position="254"/>
        <end position="404"/>
    </location>
</feature>
<protein>
    <submittedName>
        <fullName evidence="2">Glycosyltransferase</fullName>
    </submittedName>
</protein>
<evidence type="ECO:0000313" key="2">
    <source>
        <dbReference type="EMBL" id="MYZ53379.1"/>
    </source>
</evidence>
<sequence>MAQYAFSTDRPRQMTTEENSILLVLPVPFRKNSDGTLLIEKQACNGIDRWADNFNKVVVACPIIDEKTFLSGNTTAEYVPATKLESFDRVELVTLPHAYRITSYIRNYSRTRKLLSGLIVKNKYLSFAIGGLIGDWASLAAVEAIKQKRAYSVWTDRVEHQVVKNSYQDRHGLRRIYRFLKDRLLQSWLMAMAERYIISRADLGMFHGMDCFETYHNLCREPHLVHNIHLKETDRISSEELDRKIQRIMEGQALRIVYAGRVAGMKGPFDWIETMSQLQSMGVDFSAVWLGDGPLLEEVRKKLKLKNLDGKVKFLGHQGQKNKLLKSIRESDIFVFCHKTPESPRCLIEAMLSGTPIMGYKSPYPEDLLKNISRNLLTEKNDMTALAKNIYRINDNREELANAMAYCHRISEHYTDKAVFSHRSQLIKKYLETST</sequence>
<keyword evidence="2" id="KW-0808">Transferase</keyword>
<gene>
    <name evidence="2" type="ORF">F5985_14885</name>
</gene>
<comment type="caution">
    <text evidence="2">The sequence shown here is derived from an EMBL/GenBank/DDBJ whole genome shotgun (WGS) entry which is preliminary data.</text>
</comment>
<organism evidence="2 3">
    <name type="scientific">Malikia spinosa</name>
    <dbReference type="NCBI Taxonomy" id="86180"/>
    <lineage>
        <taxon>Bacteria</taxon>
        <taxon>Pseudomonadati</taxon>
        <taxon>Pseudomonadota</taxon>
        <taxon>Betaproteobacteria</taxon>
        <taxon>Burkholderiales</taxon>
        <taxon>Comamonadaceae</taxon>
        <taxon>Malikia</taxon>
    </lineage>
</organism>
<evidence type="ECO:0000259" key="1">
    <source>
        <dbReference type="Pfam" id="PF00534"/>
    </source>
</evidence>
<dbReference type="Proteomes" id="UP000481947">
    <property type="component" value="Unassembled WGS sequence"/>
</dbReference>
<dbReference type="GO" id="GO:0016757">
    <property type="term" value="F:glycosyltransferase activity"/>
    <property type="evidence" value="ECO:0007669"/>
    <property type="project" value="InterPro"/>
</dbReference>
<proteinExistence type="predicted"/>
<dbReference type="AlphaFoldDB" id="A0A7C9NDC3"/>
<dbReference type="Pfam" id="PF00534">
    <property type="entry name" value="Glycos_transf_1"/>
    <property type="match status" value="1"/>
</dbReference>
<dbReference type="SUPFAM" id="SSF53756">
    <property type="entry name" value="UDP-Glycosyltransferase/glycogen phosphorylase"/>
    <property type="match status" value="1"/>
</dbReference>
<reference evidence="2 3" key="1">
    <citation type="submission" date="2019-09" db="EMBL/GenBank/DDBJ databases">
        <title>Identification of Malikia spinosa a prominent benzene-, toluene-, and ethylbenzene-degrading bacterium: enrichment, isolation and whole genome sequencing.</title>
        <authorList>
            <person name="Tancsics A."/>
            <person name="Revesz F."/>
            <person name="Kriszt B."/>
        </authorList>
    </citation>
    <scope>NUCLEOTIDE SEQUENCE [LARGE SCALE GENOMIC DNA]</scope>
    <source>
        <strain evidence="2 3">AB6</strain>
    </source>
</reference>
<dbReference type="InterPro" id="IPR001296">
    <property type="entry name" value="Glyco_trans_1"/>
</dbReference>